<sequence>MICVERPALGAAGWTSTAPRRWRLLSVSEQQTRTAECHPAYASFLEQVPIFVEVTGGESERVGQAVSAAAAIDPGRTTTEGADQPSSSAHLSALRRWLQECTARLEALPLEGNTENAQATAPDRDQVSLDAYRSLRVYIETGVALADRLVNSVAEARRARERQRQAALGEYEARRIALASASDKTRSRKPATPPSVVPVAPRAQAPPPADDNVSPPRPLSSPAHISRRLPDVPVPENRSDPPLPSPDPGAPPASAELPPRPQPPSSAARPPSPSPVSVSPTATPHHGHVPRLRKLRDRVRRARTAQCADVSLDATVSPSPRHSPVWQHAYTPNHTRIYYFHRDTREVTWSLPPPA</sequence>
<dbReference type="PROSITE" id="PS50020">
    <property type="entry name" value="WW_DOMAIN_2"/>
    <property type="match status" value="1"/>
</dbReference>
<evidence type="ECO:0000259" key="2">
    <source>
        <dbReference type="PROSITE" id="PS50020"/>
    </source>
</evidence>
<feature type="compositionally biased region" description="Pro residues" evidence="1">
    <location>
        <begin position="258"/>
        <end position="274"/>
    </location>
</feature>
<gene>
    <name evidence="3" type="ORF">CDCA_CDCA01G0042</name>
</gene>
<protein>
    <recommendedName>
        <fullName evidence="2">WW domain-containing protein</fullName>
    </recommendedName>
</protein>
<evidence type="ECO:0000313" key="4">
    <source>
        <dbReference type="Proteomes" id="UP001301350"/>
    </source>
</evidence>
<organism evidence="3 4">
    <name type="scientific">Cyanidium caldarium</name>
    <name type="common">Red alga</name>
    <dbReference type="NCBI Taxonomy" id="2771"/>
    <lineage>
        <taxon>Eukaryota</taxon>
        <taxon>Rhodophyta</taxon>
        <taxon>Bangiophyceae</taxon>
        <taxon>Cyanidiales</taxon>
        <taxon>Cyanidiaceae</taxon>
        <taxon>Cyanidium</taxon>
    </lineage>
</organism>
<feature type="compositionally biased region" description="Pro residues" evidence="1">
    <location>
        <begin position="204"/>
        <end position="219"/>
    </location>
</feature>
<feature type="region of interest" description="Disordered" evidence="1">
    <location>
        <begin position="179"/>
        <end position="293"/>
    </location>
</feature>
<feature type="compositionally biased region" description="Low complexity" evidence="1">
    <location>
        <begin position="275"/>
        <end position="284"/>
    </location>
</feature>
<dbReference type="EMBL" id="JANCYW010000001">
    <property type="protein sequence ID" value="KAK4534017.1"/>
    <property type="molecule type" value="Genomic_DNA"/>
</dbReference>
<evidence type="ECO:0000313" key="3">
    <source>
        <dbReference type="EMBL" id="KAK4534017.1"/>
    </source>
</evidence>
<accession>A0AAV9IP36</accession>
<dbReference type="InterPro" id="IPR001202">
    <property type="entry name" value="WW_dom"/>
</dbReference>
<reference evidence="3 4" key="1">
    <citation type="submission" date="2022-07" db="EMBL/GenBank/DDBJ databases">
        <title>Genome-wide signatures of adaptation to extreme environments.</title>
        <authorList>
            <person name="Cho C.H."/>
            <person name="Yoon H.S."/>
        </authorList>
    </citation>
    <scope>NUCLEOTIDE SEQUENCE [LARGE SCALE GENOMIC DNA]</scope>
    <source>
        <strain evidence="3 4">DBV 063 E5</strain>
    </source>
</reference>
<dbReference type="Proteomes" id="UP001301350">
    <property type="component" value="Unassembled WGS sequence"/>
</dbReference>
<dbReference type="AlphaFoldDB" id="A0AAV9IP36"/>
<proteinExistence type="predicted"/>
<name>A0AAV9IP36_CYACA</name>
<feature type="domain" description="WW" evidence="2">
    <location>
        <begin position="326"/>
        <end position="354"/>
    </location>
</feature>
<comment type="caution">
    <text evidence="3">The sequence shown here is derived from an EMBL/GenBank/DDBJ whole genome shotgun (WGS) entry which is preliminary data.</text>
</comment>
<dbReference type="Gene3D" id="2.20.70.10">
    <property type="match status" value="1"/>
</dbReference>
<keyword evidence="4" id="KW-1185">Reference proteome</keyword>
<evidence type="ECO:0000256" key="1">
    <source>
        <dbReference type="SAM" id="MobiDB-lite"/>
    </source>
</evidence>
<feature type="compositionally biased region" description="Pro residues" evidence="1">
    <location>
        <begin position="241"/>
        <end position="251"/>
    </location>
</feature>